<dbReference type="InParanoid" id="K5WXQ1"/>
<dbReference type="STRING" id="597362.K5WXQ1"/>
<evidence type="ECO:0000313" key="2">
    <source>
        <dbReference type="Proteomes" id="UP000008493"/>
    </source>
</evidence>
<organism evidence="1 2">
    <name type="scientific">Agaricus bisporus var. burnettii (strain JB137-S8 / ATCC MYA-4627 / FGSC 10392)</name>
    <name type="common">White button mushroom</name>
    <dbReference type="NCBI Taxonomy" id="597362"/>
    <lineage>
        <taxon>Eukaryota</taxon>
        <taxon>Fungi</taxon>
        <taxon>Dikarya</taxon>
        <taxon>Basidiomycota</taxon>
        <taxon>Agaricomycotina</taxon>
        <taxon>Agaricomycetes</taxon>
        <taxon>Agaricomycetidae</taxon>
        <taxon>Agaricales</taxon>
        <taxon>Agaricineae</taxon>
        <taxon>Agaricaceae</taxon>
        <taxon>Agaricus</taxon>
    </lineage>
</organism>
<dbReference type="AlphaFoldDB" id="K5WXQ1"/>
<accession>K5WXQ1</accession>
<keyword evidence="2" id="KW-1185">Reference proteome</keyword>
<evidence type="ECO:0000313" key="1">
    <source>
        <dbReference type="EMBL" id="EKM75568.1"/>
    </source>
</evidence>
<dbReference type="GeneID" id="18831600"/>
<dbReference type="Proteomes" id="UP000008493">
    <property type="component" value="Unassembled WGS sequence"/>
</dbReference>
<protein>
    <submittedName>
        <fullName evidence="1">Uncharacterized protein</fullName>
    </submittedName>
</protein>
<dbReference type="KEGG" id="abp:AGABI1DRAFT79705"/>
<dbReference type="OMA" id="GWPQNLY"/>
<dbReference type="EMBL" id="JH971411">
    <property type="protein sequence ID" value="EKM75568.1"/>
    <property type="molecule type" value="Genomic_DNA"/>
</dbReference>
<dbReference type="OrthoDB" id="630188at2759"/>
<proteinExistence type="predicted"/>
<reference evidence="2" key="1">
    <citation type="journal article" date="2012" name="Proc. Natl. Acad. Sci. U.S.A.">
        <title>Genome sequence of the button mushroom Agaricus bisporus reveals mechanisms governing adaptation to a humic-rich ecological niche.</title>
        <authorList>
            <person name="Morin E."/>
            <person name="Kohler A."/>
            <person name="Baker A.R."/>
            <person name="Foulongne-Oriol M."/>
            <person name="Lombard V."/>
            <person name="Nagy L.G."/>
            <person name="Ohm R.A."/>
            <person name="Patyshakuliyeva A."/>
            <person name="Brun A."/>
            <person name="Aerts A.L."/>
            <person name="Bailey A.M."/>
            <person name="Billette C."/>
            <person name="Coutinho P.M."/>
            <person name="Deakin G."/>
            <person name="Doddapaneni H."/>
            <person name="Floudas D."/>
            <person name="Grimwood J."/>
            <person name="Hilden K."/>
            <person name="Kuees U."/>
            <person name="LaButti K.M."/>
            <person name="Lapidus A."/>
            <person name="Lindquist E.A."/>
            <person name="Lucas S.M."/>
            <person name="Murat C."/>
            <person name="Riley R.W."/>
            <person name="Salamov A.A."/>
            <person name="Schmutz J."/>
            <person name="Subramanian V."/>
            <person name="Woesten H.A.B."/>
            <person name="Xu J."/>
            <person name="Eastwood D.C."/>
            <person name="Foster G.D."/>
            <person name="Sonnenberg A.S."/>
            <person name="Cullen D."/>
            <person name="de Vries R.P."/>
            <person name="Lundell T."/>
            <person name="Hibbett D.S."/>
            <person name="Henrissat B."/>
            <person name="Burton K.S."/>
            <person name="Kerrigan R.W."/>
            <person name="Challen M.P."/>
            <person name="Grigoriev I.V."/>
            <person name="Martin F."/>
        </authorList>
    </citation>
    <scope>NUCLEOTIDE SEQUENCE [LARGE SCALE GENOMIC DNA]</scope>
    <source>
        <strain evidence="2">JB137-S8 / ATCC MYA-4627 / FGSC 10392</strain>
    </source>
</reference>
<sequence length="450" mass="51489">MAIFNVVGLRSPRTFTGRLVALGAAVTTLILVYTYASPLSSFPNIIPNITYPKPTCSPESYSNGIWSFRPRTNQTSLTSKEDALMFAGFDGCASSREVDWHLAIDVEEKWDRFPDVSSWEWVPGETCQGLRSFDPAALVKELVEDGGWLLIGDSVTENHFFSISCSLYPHVIATPYYAPGSSWDRGWPQNLYLNPDSPIVSSIAFPPGFNITGTPLVTFRRIDILFSKAELNALYHTNHPYFSPNDTLFGDEGVWTSPIREYLDLFFSPIPKGNYGTMIVSTGGHWTTRVFEYFLDKDKEDSGYGIDNVLEFFEFAMLRWTAEVQTEIWKEQKRLGVKSRAKAKKVVVRAYLPGHEDCHSFRKAWTKIEPFKWNWFNWGSIWDFNARFENILSLRKKYPDIYFLPIDRPARLRPDAHAAGDCLHYMTGAGVLEGWTHYLWHFISREVSKN</sequence>
<gene>
    <name evidence="1" type="ORF">AGABI1DRAFT_79705</name>
</gene>
<dbReference type="eggNOG" id="ENOG502SK7C">
    <property type="taxonomic scope" value="Eukaryota"/>
</dbReference>
<name>K5WXQ1_AGABU</name>
<dbReference type="HOGENOM" id="CLU_039311_0_0_1"/>
<dbReference type="RefSeq" id="XP_007333783.1">
    <property type="nucleotide sequence ID" value="XM_007333721.1"/>
</dbReference>